<keyword evidence="1" id="KW-1133">Transmembrane helix</keyword>
<gene>
    <name evidence="3" type="ORF">AVT10_00510</name>
</gene>
<feature type="transmembrane region" description="Helical" evidence="1">
    <location>
        <begin position="202"/>
        <end position="219"/>
    </location>
</feature>
<evidence type="ECO:0000313" key="3">
    <source>
        <dbReference type="EMBL" id="KZE18572.1"/>
    </source>
</evidence>
<organism evidence="3 4">
    <name type="scientific">Sphingomonas hankookensis</name>
    <dbReference type="NCBI Taxonomy" id="563996"/>
    <lineage>
        <taxon>Bacteria</taxon>
        <taxon>Pseudomonadati</taxon>
        <taxon>Pseudomonadota</taxon>
        <taxon>Alphaproteobacteria</taxon>
        <taxon>Sphingomonadales</taxon>
        <taxon>Sphingomonadaceae</taxon>
        <taxon>Sphingomonas</taxon>
    </lineage>
</organism>
<protein>
    <recommendedName>
        <fullName evidence="2">Phosphatidic acid phosphatase type 2/haloperoxidase domain-containing protein</fullName>
    </recommendedName>
</protein>
<dbReference type="InterPro" id="IPR036938">
    <property type="entry name" value="PAP2/HPO_sf"/>
</dbReference>
<reference evidence="4" key="1">
    <citation type="submission" date="2016-01" db="EMBL/GenBank/DDBJ databases">
        <title>Draft genome of Chromobacterium sp. F49.</title>
        <authorList>
            <person name="Hong K.W."/>
        </authorList>
    </citation>
    <scope>NUCLEOTIDE SEQUENCE [LARGE SCALE GENOMIC DNA]</scope>
    <source>
        <strain evidence="4">CN3</strain>
    </source>
</reference>
<feature type="transmembrane region" description="Helical" evidence="1">
    <location>
        <begin position="103"/>
        <end position="121"/>
    </location>
</feature>
<accession>A0ABR5YFW2</accession>
<comment type="caution">
    <text evidence="3">The sequence shown here is derived from an EMBL/GenBank/DDBJ whole genome shotgun (WGS) entry which is preliminary data.</text>
</comment>
<dbReference type="RefSeq" id="WP_066686881.1">
    <property type="nucleotide sequence ID" value="NZ_CP117025.1"/>
</dbReference>
<feature type="transmembrane region" description="Helical" evidence="1">
    <location>
        <begin position="174"/>
        <end position="196"/>
    </location>
</feature>
<dbReference type="PANTHER" id="PTHR14969:SF13">
    <property type="entry name" value="AT30094P"/>
    <property type="match status" value="1"/>
</dbReference>
<dbReference type="Pfam" id="PF01569">
    <property type="entry name" value="PAP2"/>
    <property type="match status" value="1"/>
</dbReference>
<dbReference type="EMBL" id="LQQO01000001">
    <property type="protein sequence ID" value="KZE18572.1"/>
    <property type="molecule type" value="Genomic_DNA"/>
</dbReference>
<evidence type="ECO:0000259" key="2">
    <source>
        <dbReference type="SMART" id="SM00014"/>
    </source>
</evidence>
<feature type="transmembrane region" description="Helical" evidence="1">
    <location>
        <begin position="149"/>
        <end position="167"/>
    </location>
</feature>
<proteinExistence type="predicted"/>
<evidence type="ECO:0000256" key="1">
    <source>
        <dbReference type="SAM" id="Phobius"/>
    </source>
</evidence>
<sequence length="227" mass="24414">MNETLRPEPRPSRRTPWSIIGIAAAGFVLLLLFFLADQVVRGSSFAFDRQLLLALRGTDGAPVASEKFTSMVRDVTALGSTTVLTIVVAFVALLLASTGRWRTGLLIAAACASGSWANMLFKQAVSRARPDLVPHLMAETSNSFPSGHAANSAIVYLTLATLAWPLLRQRAARAFAMAAAASLVVAIGVSRVYLGVHWPSDVLAGWLFGALWAIGWWRIELRVLGGR</sequence>
<dbReference type="InterPro" id="IPR000326">
    <property type="entry name" value="PAP2/HPO"/>
</dbReference>
<dbReference type="SUPFAM" id="SSF48317">
    <property type="entry name" value="Acid phosphatase/Vanadium-dependent haloperoxidase"/>
    <property type="match status" value="1"/>
</dbReference>
<dbReference type="CDD" id="cd03392">
    <property type="entry name" value="PAP2_like_2"/>
    <property type="match status" value="1"/>
</dbReference>
<feature type="transmembrane region" description="Helical" evidence="1">
    <location>
        <begin position="75"/>
        <end position="96"/>
    </location>
</feature>
<dbReference type="PANTHER" id="PTHR14969">
    <property type="entry name" value="SPHINGOSINE-1-PHOSPHATE PHOSPHOHYDROLASE"/>
    <property type="match status" value="1"/>
</dbReference>
<feature type="transmembrane region" description="Helical" evidence="1">
    <location>
        <begin position="16"/>
        <end position="36"/>
    </location>
</feature>
<feature type="domain" description="Phosphatidic acid phosphatase type 2/haloperoxidase" evidence="2">
    <location>
        <begin position="103"/>
        <end position="217"/>
    </location>
</feature>
<keyword evidence="4" id="KW-1185">Reference proteome</keyword>
<dbReference type="Proteomes" id="UP000076609">
    <property type="component" value="Unassembled WGS sequence"/>
</dbReference>
<keyword evidence="1" id="KW-0472">Membrane</keyword>
<dbReference type="Gene3D" id="1.20.144.10">
    <property type="entry name" value="Phosphatidic acid phosphatase type 2/haloperoxidase"/>
    <property type="match status" value="1"/>
</dbReference>
<name>A0ABR5YFW2_9SPHN</name>
<keyword evidence="1" id="KW-0812">Transmembrane</keyword>
<dbReference type="SMART" id="SM00014">
    <property type="entry name" value="acidPPc"/>
    <property type="match status" value="1"/>
</dbReference>
<evidence type="ECO:0000313" key="4">
    <source>
        <dbReference type="Proteomes" id="UP000076609"/>
    </source>
</evidence>